<dbReference type="EMBL" id="CP022957">
    <property type="protein sequence ID" value="ASV30203.1"/>
    <property type="molecule type" value="Genomic_DNA"/>
</dbReference>
<accession>A0A223V463</accession>
<evidence type="ECO:0000313" key="2">
    <source>
        <dbReference type="Proteomes" id="UP000215244"/>
    </source>
</evidence>
<gene>
    <name evidence="1" type="ORF">CJ263_08210</name>
</gene>
<dbReference type="InterPro" id="IPR046635">
    <property type="entry name" value="DUF6747"/>
</dbReference>
<keyword evidence="2" id="KW-1185">Reference proteome</keyword>
<evidence type="ECO:0000313" key="1">
    <source>
        <dbReference type="EMBL" id="ASV30203.1"/>
    </source>
</evidence>
<reference evidence="1 2" key="1">
    <citation type="submission" date="2017-08" db="EMBL/GenBank/DDBJ databases">
        <title>The complete genome sequence of Maribacter sp. B1, isolated from deep-sea sediment.</title>
        <authorList>
            <person name="Wu Y.-H."/>
            <person name="Cheng H."/>
            <person name="Xu X.-W."/>
        </authorList>
    </citation>
    <scope>NUCLEOTIDE SEQUENCE [LARGE SCALE GENOMIC DNA]</scope>
    <source>
        <strain evidence="1 2">B1</strain>
    </source>
</reference>
<organism evidence="1 2">
    <name type="scientific">Maribacter cobaltidurans</name>
    <dbReference type="NCBI Taxonomy" id="1178778"/>
    <lineage>
        <taxon>Bacteria</taxon>
        <taxon>Pseudomonadati</taxon>
        <taxon>Bacteroidota</taxon>
        <taxon>Flavobacteriia</taxon>
        <taxon>Flavobacteriales</taxon>
        <taxon>Flavobacteriaceae</taxon>
        <taxon>Maribacter</taxon>
    </lineage>
</organism>
<name>A0A223V463_9FLAO</name>
<protein>
    <submittedName>
        <fullName evidence="1">Uncharacterized protein</fullName>
    </submittedName>
</protein>
<dbReference type="Proteomes" id="UP000215244">
    <property type="component" value="Chromosome"/>
</dbReference>
<dbReference type="AlphaFoldDB" id="A0A223V463"/>
<sequence length="60" mass="7035">MIMGNLLLIKEIYIEAFKNWKSFILENYFKIFSWACFALIVLAAYALIFRISTGFSFSNL</sequence>
<dbReference type="Pfam" id="PF20532">
    <property type="entry name" value="DUF6747"/>
    <property type="match status" value="1"/>
</dbReference>
<dbReference type="KEGG" id="marb:CJ263_08210"/>
<proteinExistence type="predicted"/>